<dbReference type="AlphaFoldDB" id="A0A1R4K390"/>
<dbReference type="EMBL" id="FUKQ01000043">
    <property type="protein sequence ID" value="SJN38545.1"/>
    <property type="molecule type" value="Genomic_DNA"/>
</dbReference>
<evidence type="ECO:0000256" key="2">
    <source>
        <dbReference type="SAM" id="Phobius"/>
    </source>
</evidence>
<dbReference type="Pfam" id="PF08044">
    <property type="entry name" value="DUF1707"/>
    <property type="match status" value="1"/>
</dbReference>
<accession>A0A1R4K390</accession>
<feature type="transmembrane region" description="Helical" evidence="2">
    <location>
        <begin position="95"/>
        <end position="116"/>
    </location>
</feature>
<proteinExistence type="predicted"/>
<keyword evidence="2" id="KW-1133">Transmembrane helix</keyword>
<feature type="domain" description="DUF1707" evidence="3">
    <location>
        <begin position="10"/>
        <end position="61"/>
    </location>
</feature>
<keyword evidence="2" id="KW-0472">Membrane</keyword>
<dbReference type="STRING" id="1255658.FM114_11035"/>
<dbReference type="OrthoDB" id="3534574at2"/>
<dbReference type="Proteomes" id="UP000188342">
    <property type="component" value="Unassembled WGS sequence"/>
</dbReference>
<evidence type="ECO:0000259" key="3">
    <source>
        <dbReference type="Pfam" id="PF08044"/>
    </source>
</evidence>
<protein>
    <recommendedName>
        <fullName evidence="3">DUF1707 domain-containing protein</fullName>
    </recommendedName>
</protein>
<reference evidence="4 5" key="1">
    <citation type="submission" date="2017-02" db="EMBL/GenBank/DDBJ databases">
        <authorList>
            <person name="Peterson S.W."/>
        </authorList>
    </citation>
    <scope>NUCLEOTIDE SEQUENCE [LARGE SCALE GENOMIC DNA]</scope>
    <source>
        <strain evidence="4 5">LSP_Lj1</strain>
    </source>
</reference>
<feature type="compositionally biased region" description="Acidic residues" evidence="1">
    <location>
        <begin position="133"/>
        <end position="143"/>
    </location>
</feature>
<dbReference type="InterPro" id="IPR012551">
    <property type="entry name" value="DUF1707_SHOCT-like"/>
</dbReference>
<evidence type="ECO:0000256" key="1">
    <source>
        <dbReference type="SAM" id="MobiDB-lite"/>
    </source>
</evidence>
<feature type="compositionally biased region" description="Basic and acidic residues" evidence="1">
    <location>
        <begin position="144"/>
        <end position="159"/>
    </location>
</feature>
<dbReference type="RefSeq" id="WP_094765215.1">
    <property type="nucleotide sequence ID" value="NZ_FUKQ01000043.1"/>
</dbReference>
<feature type="region of interest" description="Disordered" evidence="1">
    <location>
        <begin position="133"/>
        <end position="159"/>
    </location>
</feature>
<keyword evidence="2" id="KW-0812">Transmembrane</keyword>
<name>A0A1R4K390_9ACTN</name>
<evidence type="ECO:0000313" key="4">
    <source>
        <dbReference type="EMBL" id="SJN38545.1"/>
    </source>
</evidence>
<organism evidence="4 5">
    <name type="scientific">Luteococcus japonicus LSP_Lj1</name>
    <dbReference type="NCBI Taxonomy" id="1255658"/>
    <lineage>
        <taxon>Bacteria</taxon>
        <taxon>Bacillati</taxon>
        <taxon>Actinomycetota</taxon>
        <taxon>Actinomycetes</taxon>
        <taxon>Propionibacteriales</taxon>
        <taxon>Propionibacteriaceae</taxon>
        <taxon>Luteococcus</taxon>
    </lineage>
</organism>
<sequence>MDESAAKAYRIGDRERDEAVRQLREHHADGRLDIAEFDERMTAALAARTSNQLADLFTDLPPLDSDPQAWLPAPLAGRPAEQLRRSSNAWNWRQGVSGAAFPLALIVCFATGWRYWWIMLVPMMVSAALLGDDDEDEDEDVDKDAETPAKTRKELDGGS</sequence>
<keyword evidence="5" id="KW-1185">Reference proteome</keyword>
<evidence type="ECO:0000313" key="5">
    <source>
        <dbReference type="Proteomes" id="UP000188342"/>
    </source>
</evidence>
<gene>
    <name evidence="4" type="ORF">FM114_11035</name>
</gene>